<feature type="region of interest" description="Disordered" evidence="1">
    <location>
        <begin position="46"/>
        <end position="66"/>
    </location>
</feature>
<dbReference type="RefSeq" id="WP_229003680.1">
    <property type="nucleotide sequence ID" value="NZ_JAJIUI010000090.1"/>
</dbReference>
<gene>
    <name evidence="2" type="ORF">LN473_22490</name>
</gene>
<evidence type="ECO:0000313" key="2">
    <source>
        <dbReference type="EMBL" id="MCC8624690.1"/>
    </source>
</evidence>
<dbReference type="EMBL" id="JAJIUN010000103">
    <property type="protein sequence ID" value="MCC8624690.1"/>
    <property type="molecule type" value="Genomic_DNA"/>
</dbReference>
<evidence type="ECO:0008006" key="4">
    <source>
        <dbReference type="Google" id="ProtNLM"/>
    </source>
</evidence>
<sequence length="66" mass="7128">MPGLVLALRAIFSRWEKASAAASSDRRKAACIAATKGPCFEEKKTTVPARKGRGDGAAENLIRRRN</sequence>
<reference evidence="2" key="1">
    <citation type="submission" date="2021-11" db="EMBL/GenBank/DDBJ databases">
        <title>Genome resources and taxonomic validation of 89 Xanthomonas strains.</title>
        <authorList>
            <person name="Tambong J.T."/>
        </authorList>
    </citation>
    <scope>NUCLEOTIDE SEQUENCE</scope>
    <source>
        <strain evidence="2">Bv 5-4A</strain>
    </source>
</reference>
<comment type="caution">
    <text evidence="2">The sequence shown here is derived from an EMBL/GenBank/DDBJ whole genome shotgun (WGS) entry which is preliminary data.</text>
</comment>
<protein>
    <recommendedName>
        <fullName evidence="4">Secreted protein</fullName>
    </recommendedName>
</protein>
<keyword evidence="3" id="KW-1185">Reference proteome</keyword>
<feature type="non-terminal residue" evidence="2">
    <location>
        <position position="66"/>
    </location>
</feature>
<dbReference type="Proteomes" id="UP001430544">
    <property type="component" value="Unassembled WGS sequence"/>
</dbReference>
<name>A0ABS8LFZ9_9XANT</name>
<evidence type="ECO:0000256" key="1">
    <source>
        <dbReference type="SAM" id="MobiDB-lite"/>
    </source>
</evidence>
<accession>A0ABS8LFZ9</accession>
<evidence type="ECO:0000313" key="3">
    <source>
        <dbReference type="Proteomes" id="UP001430544"/>
    </source>
</evidence>
<proteinExistence type="predicted"/>
<organism evidence="2 3">
    <name type="scientific">Xanthomonas vesicatoria</name>
    <dbReference type="NCBI Taxonomy" id="56460"/>
    <lineage>
        <taxon>Bacteria</taxon>
        <taxon>Pseudomonadati</taxon>
        <taxon>Pseudomonadota</taxon>
        <taxon>Gammaproteobacteria</taxon>
        <taxon>Lysobacterales</taxon>
        <taxon>Lysobacteraceae</taxon>
        <taxon>Xanthomonas</taxon>
    </lineage>
</organism>